<evidence type="ECO:0000256" key="4">
    <source>
        <dbReference type="ARBA" id="ARBA00022475"/>
    </source>
</evidence>
<dbReference type="GO" id="GO:0005886">
    <property type="term" value="C:plasma membrane"/>
    <property type="evidence" value="ECO:0007669"/>
    <property type="project" value="UniProtKB-SubCell"/>
</dbReference>
<dbReference type="PRINTS" id="PR01437">
    <property type="entry name" value="NUOXDRDTASE4"/>
</dbReference>
<organism evidence="12 13">
    <name type="scientific">Salinicoccus kekensis</name>
    <dbReference type="NCBI Taxonomy" id="714307"/>
    <lineage>
        <taxon>Bacteria</taxon>
        <taxon>Bacillati</taxon>
        <taxon>Bacillota</taxon>
        <taxon>Bacilli</taxon>
        <taxon>Bacillales</taxon>
        <taxon>Staphylococcaceae</taxon>
        <taxon>Salinicoccus</taxon>
    </lineage>
</organism>
<feature type="transmembrane region" description="Helical" evidence="10">
    <location>
        <begin position="107"/>
        <end position="126"/>
    </location>
</feature>
<feature type="transmembrane region" description="Helical" evidence="10">
    <location>
        <begin position="240"/>
        <end position="263"/>
    </location>
</feature>
<feature type="transmembrane region" description="Helical" evidence="10">
    <location>
        <begin position="449"/>
        <end position="467"/>
    </location>
</feature>
<evidence type="ECO:0000256" key="3">
    <source>
        <dbReference type="ARBA" id="ARBA00022449"/>
    </source>
</evidence>
<evidence type="ECO:0000256" key="1">
    <source>
        <dbReference type="ARBA" id="ARBA00004651"/>
    </source>
</evidence>
<dbReference type="GO" id="GO:0042773">
    <property type="term" value="P:ATP synthesis coupled electron transport"/>
    <property type="evidence" value="ECO:0007669"/>
    <property type="project" value="InterPro"/>
</dbReference>
<feature type="transmembrane region" description="Helical" evidence="10">
    <location>
        <begin position="6"/>
        <end position="24"/>
    </location>
</feature>
<feature type="transmembrane region" description="Helical" evidence="10">
    <location>
        <begin position="77"/>
        <end position="100"/>
    </location>
</feature>
<feature type="transmembrane region" description="Helical" evidence="10">
    <location>
        <begin position="204"/>
        <end position="228"/>
    </location>
</feature>
<accession>A0A285URW9</accession>
<dbReference type="NCBIfam" id="NF009306">
    <property type="entry name" value="PRK12663.1"/>
    <property type="match status" value="1"/>
</dbReference>
<name>A0A285URW9_9STAP</name>
<feature type="domain" description="NADH:quinone oxidoreductase/Mrp antiporter transmembrane" evidence="11">
    <location>
        <begin position="128"/>
        <end position="417"/>
    </location>
</feature>
<proteinExistence type="inferred from homology"/>
<evidence type="ECO:0000259" key="11">
    <source>
        <dbReference type="Pfam" id="PF00361"/>
    </source>
</evidence>
<keyword evidence="7" id="KW-0406">Ion transport</keyword>
<feature type="transmembrane region" description="Helical" evidence="10">
    <location>
        <begin position="275"/>
        <end position="297"/>
    </location>
</feature>
<dbReference type="GO" id="GO:0015297">
    <property type="term" value="F:antiporter activity"/>
    <property type="evidence" value="ECO:0007669"/>
    <property type="project" value="UniProtKB-KW"/>
</dbReference>
<dbReference type="GO" id="GO:0008137">
    <property type="term" value="F:NADH dehydrogenase (ubiquinone) activity"/>
    <property type="evidence" value="ECO:0007669"/>
    <property type="project" value="InterPro"/>
</dbReference>
<evidence type="ECO:0000256" key="10">
    <source>
        <dbReference type="SAM" id="Phobius"/>
    </source>
</evidence>
<keyword evidence="6 10" id="KW-1133">Transmembrane helix</keyword>
<evidence type="ECO:0000256" key="6">
    <source>
        <dbReference type="ARBA" id="ARBA00022989"/>
    </source>
</evidence>
<protein>
    <submittedName>
        <fullName evidence="12">Multisubunit sodium/proton antiporter MrpD subunit</fullName>
    </submittedName>
</protein>
<feature type="transmembrane region" description="Helical" evidence="10">
    <location>
        <begin position="31"/>
        <end position="52"/>
    </location>
</feature>
<keyword evidence="8 10" id="KW-0472">Membrane</keyword>
<dbReference type="InterPro" id="IPR003918">
    <property type="entry name" value="NADH_UbQ_OxRdtase"/>
</dbReference>
<evidence type="ECO:0000256" key="2">
    <source>
        <dbReference type="ARBA" id="ARBA00005346"/>
    </source>
</evidence>
<dbReference type="Pfam" id="PF00361">
    <property type="entry name" value="Proton_antipo_M"/>
    <property type="match status" value="1"/>
</dbReference>
<dbReference type="RefSeq" id="WP_097042083.1">
    <property type="nucleotide sequence ID" value="NZ_OBQF01000006.1"/>
</dbReference>
<dbReference type="OrthoDB" id="9811718at2"/>
<keyword evidence="3" id="KW-0050">Antiport</keyword>
<evidence type="ECO:0000256" key="8">
    <source>
        <dbReference type="ARBA" id="ARBA00023136"/>
    </source>
</evidence>
<reference evidence="13" key="1">
    <citation type="submission" date="2017-08" db="EMBL/GenBank/DDBJ databases">
        <authorList>
            <person name="Varghese N."/>
            <person name="Submissions S."/>
        </authorList>
    </citation>
    <scope>NUCLEOTIDE SEQUENCE [LARGE SCALE GENOMIC DNA]</scope>
    <source>
        <strain evidence="13">DSM 23173</strain>
    </source>
</reference>
<dbReference type="AlphaFoldDB" id="A0A285URW9"/>
<keyword evidence="3" id="KW-0813">Transport</keyword>
<dbReference type="InterPro" id="IPR050586">
    <property type="entry name" value="CPA3_Na-H_Antiporter_D"/>
</dbReference>
<keyword evidence="5 9" id="KW-0812">Transmembrane</keyword>
<comment type="similarity">
    <text evidence="2">Belongs to the CPA3 antiporters (TC 2.A.63) subunit D family.</text>
</comment>
<dbReference type="PANTHER" id="PTHR42703:SF1">
    <property type="entry name" value="NA(+)_H(+) ANTIPORTER SUBUNIT D1"/>
    <property type="match status" value="1"/>
</dbReference>
<dbReference type="EMBL" id="OBQF01000006">
    <property type="protein sequence ID" value="SOC44138.1"/>
    <property type="molecule type" value="Genomic_DNA"/>
</dbReference>
<sequence length="494" mass="54391">MSNLIILPIIFPFIIGAVLVFFAKKSRAQRIISGVSVLAMVGLTAYLAIMAYQQDTVILEAGDWAAPYGITLVLDNLAALMLLITSILGAACLFFAFGTISEKRERYYFYPFYFFLLVGVNGSFLTGDIFNLFVFFEVMLLSSYVLIVNGGTKYQLRESFKYVILNIFGSALFVMAVAWIYSITGTLNFAHLSERVAQLEQPGILTVVGVMFFIVFAAKGALFPLYFWLPRSYFGPPAALAALFGGLLTKVGIYAIIRVFTLIFYHEPLFTHKGLIVTVAGFTMLFGVLGAVSQYDFKRILSYHIISQVGYMVMGLGIFTPLAVAGAIYYIVHHMFVKTALFLLAGATEKITGTTNIKEMGGLIKSHPVLTWSFFIAAISLAGIPPLSGFFSKFPIILGGFQEGQWVISAVALLVGLLTLLSMMKIFGYVFWGENKLTDRQYSTSVTNLLIPIAPLVAFSVILGLAAEPIFTYSLHIAEQILEPSNYVDAVLKE</sequence>
<dbReference type="PANTHER" id="PTHR42703">
    <property type="entry name" value="NADH DEHYDROGENASE"/>
    <property type="match status" value="1"/>
</dbReference>
<feature type="transmembrane region" description="Helical" evidence="10">
    <location>
        <begin position="369"/>
        <end position="394"/>
    </location>
</feature>
<feature type="transmembrane region" description="Helical" evidence="10">
    <location>
        <begin position="163"/>
        <end position="184"/>
    </location>
</feature>
<dbReference type="Proteomes" id="UP000219412">
    <property type="component" value="Unassembled WGS sequence"/>
</dbReference>
<evidence type="ECO:0000313" key="13">
    <source>
        <dbReference type="Proteomes" id="UP000219412"/>
    </source>
</evidence>
<evidence type="ECO:0000256" key="5">
    <source>
        <dbReference type="ARBA" id="ARBA00022692"/>
    </source>
</evidence>
<keyword evidence="13" id="KW-1185">Reference proteome</keyword>
<feature type="transmembrane region" description="Helical" evidence="10">
    <location>
        <begin position="406"/>
        <end position="429"/>
    </location>
</feature>
<keyword evidence="4" id="KW-1003">Cell membrane</keyword>
<dbReference type="InterPro" id="IPR001750">
    <property type="entry name" value="ND/Mrp_TM"/>
</dbReference>
<feature type="transmembrane region" description="Helical" evidence="10">
    <location>
        <begin position="309"/>
        <end position="332"/>
    </location>
</feature>
<dbReference type="NCBIfam" id="NF005818">
    <property type="entry name" value="PRK07691.1"/>
    <property type="match status" value="1"/>
</dbReference>
<evidence type="ECO:0000256" key="7">
    <source>
        <dbReference type="ARBA" id="ARBA00023065"/>
    </source>
</evidence>
<gene>
    <name evidence="12" type="ORF">SAMN05878391_2217</name>
</gene>
<evidence type="ECO:0000256" key="9">
    <source>
        <dbReference type="RuleBase" id="RU000320"/>
    </source>
</evidence>
<comment type="subcellular location">
    <subcellularLocation>
        <location evidence="1">Cell membrane</location>
        <topology evidence="1">Multi-pass membrane protein</topology>
    </subcellularLocation>
    <subcellularLocation>
        <location evidence="9">Membrane</location>
        <topology evidence="9">Multi-pass membrane protein</topology>
    </subcellularLocation>
</comment>
<evidence type="ECO:0000313" key="12">
    <source>
        <dbReference type="EMBL" id="SOC44138.1"/>
    </source>
</evidence>
<feature type="transmembrane region" description="Helical" evidence="10">
    <location>
        <begin position="132"/>
        <end position="151"/>
    </location>
</feature>